<evidence type="ECO:0000256" key="3">
    <source>
        <dbReference type="ARBA" id="ARBA00023001"/>
    </source>
</evidence>
<feature type="domain" description="CBM-cenC" evidence="10">
    <location>
        <begin position="7"/>
        <end position="130"/>
    </location>
</feature>
<protein>
    <recommendedName>
        <fullName evidence="9">Glucanase</fullName>
        <ecNumber evidence="9">3.2.1.-</ecNumber>
    </recommendedName>
</protein>
<dbReference type="PIRSF" id="PIRSF001100">
    <property type="entry name" value="Beta_cellobiohydrolase"/>
    <property type="match status" value="1"/>
</dbReference>
<keyword evidence="2 9" id="KW-0378">Hydrolase</keyword>
<dbReference type="PANTHER" id="PTHR34876">
    <property type="match status" value="1"/>
</dbReference>
<keyword evidence="3 9" id="KW-0136">Cellulose degradation</keyword>
<dbReference type="SUPFAM" id="SSF49785">
    <property type="entry name" value="Galactose-binding domain-like"/>
    <property type="match status" value="1"/>
</dbReference>
<dbReference type="Proteomes" id="UP001602058">
    <property type="component" value="Unassembled WGS sequence"/>
</dbReference>
<dbReference type="InterPro" id="IPR003305">
    <property type="entry name" value="CenC_carb-bd"/>
</dbReference>
<dbReference type="EC" id="3.2.1.-" evidence="9"/>
<evidence type="ECO:0000256" key="6">
    <source>
        <dbReference type="ARBA" id="ARBA00023295"/>
    </source>
</evidence>
<dbReference type="InterPro" id="IPR001524">
    <property type="entry name" value="Glyco_hydro_6_CS"/>
</dbReference>
<comment type="caution">
    <text evidence="11">The sequence shown here is derived from an EMBL/GenBank/DDBJ whole genome shotgun (WGS) entry which is preliminary data.</text>
</comment>
<evidence type="ECO:0000259" key="10">
    <source>
        <dbReference type="Pfam" id="PF02018"/>
    </source>
</evidence>
<evidence type="ECO:0000256" key="1">
    <source>
        <dbReference type="ARBA" id="ARBA00022729"/>
    </source>
</evidence>
<evidence type="ECO:0000256" key="9">
    <source>
        <dbReference type="RuleBase" id="RU361186"/>
    </source>
</evidence>
<comment type="similarity">
    <text evidence="9">Belongs to the glycosyl hydrolase family 6.</text>
</comment>
<sequence>MPARYGDLITNGTFTNGTTGWWAGDPAYITVATPGTGLEATATTDAVNLWDALVGQDDLMLRSGCRYTLSFTARASQPGTTLRAQVGLGADPWTPAIDKTVTLVTADTCFRFSFTSTLDSVTGQLSFQFGQSTAVTVHLTEIRLTCSTIEEGFYVDPDSNAAKWLTGNPGDPRADKIDRSLVRRPGARWFGDWNQDIRTDLDAYVTAAASKGQLPIIALYNMYNRDNGGQSSGGAASPEAYRVWIDAAAFGIAERPALVIIEPDSLAQLGNLPTDAARAERTALVTYAAHALGTLPATSVYLDGGNATWIHPSQMATRLKEAGVAHVRGFAVNVANFDAVDVCCTYAAQITTELARLGLPGTGFVVDTSRNGNGAMNAEGQHVDWCNPAGRRLGVPSSIGVGGADYLLWIKVPGDSDGSCGVGMGIPAGRFSPYLAERLIDGW</sequence>
<feature type="active site" description="Proton donor" evidence="8">
    <location>
        <position position="264"/>
    </location>
</feature>
<dbReference type="EMBL" id="JBIAWJ010000011">
    <property type="protein sequence ID" value="MFF4524052.1"/>
    <property type="molecule type" value="Genomic_DNA"/>
</dbReference>
<dbReference type="SUPFAM" id="SSF51989">
    <property type="entry name" value="Glycosyl hydrolases family 6, cellulases"/>
    <property type="match status" value="1"/>
</dbReference>
<keyword evidence="5 9" id="KW-0119">Carbohydrate metabolism</keyword>
<dbReference type="Pfam" id="PF01341">
    <property type="entry name" value="Glyco_hydro_6"/>
    <property type="match status" value="1"/>
</dbReference>
<keyword evidence="7 9" id="KW-0624">Polysaccharide degradation</keyword>
<dbReference type="GO" id="GO:0016787">
    <property type="term" value="F:hydrolase activity"/>
    <property type="evidence" value="ECO:0007669"/>
    <property type="project" value="UniProtKB-KW"/>
</dbReference>
<keyword evidence="1" id="KW-0732">Signal</keyword>
<evidence type="ECO:0000256" key="7">
    <source>
        <dbReference type="ARBA" id="ARBA00023326"/>
    </source>
</evidence>
<dbReference type="InterPro" id="IPR016288">
    <property type="entry name" value="Beta_cellobiohydrolase"/>
</dbReference>
<dbReference type="PROSITE" id="PS00656">
    <property type="entry name" value="GLYCOSYL_HYDROL_F6_2"/>
    <property type="match status" value="1"/>
</dbReference>
<keyword evidence="12" id="KW-1185">Reference proteome</keyword>
<dbReference type="Pfam" id="PF02018">
    <property type="entry name" value="CBM_4_9"/>
    <property type="match status" value="1"/>
</dbReference>
<gene>
    <name evidence="11" type="ORF">ACFY1D_21930</name>
</gene>
<dbReference type="PRINTS" id="PR00733">
    <property type="entry name" value="GLHYDRLASE6"/>
</dbReference>
<dbReference type="Gene3D" id="3.20.20.40">
    <property type="entry name" value="1, 4-beta cellobiohydrolase"/>
    <property type="match status" value="1"/>
</dbReference>
<dbReference type="RefSeq" id="WP_350951426.1">
    <property type="nucleotide sequence ID" value="NZ_JBEOYX010000002.1"/>
</dbReference>
<evidence type="ECO:0000256" key="5">
    <source>
        <dbReference type="ARBA" id="ARBA00023277"/>
    </source>
</evidence>
<dbReference type="Gene3D" id="2.60.120.260">
    <property type="entry name" value="Galactose-binding domain-like"/>
    <property type="match status" value="1"/>
</dbReference>
<reference evidence="11 12" key="1">
    <citation type="submission" date="2024-10" db="EMBL/GenBank/DDBJ databases">
        <title>The Natural Products Discovery Center: Release of the First 8490 Sequenced Strains for Exploring Actinobacteria Biosynthetic Diversity.</title>
        <authorList>
            <person name="Kalkreuter E."/>
            <person name="Kautsar S.A."/>
            <person name="Yang D."/>
            <person name="Bader C.D."/>
            <person name="Teijaro C.N."/>
            <person name="Fluegel L."/>
            <person name="Davis C.M."/>
            <person name="Simpson J.R."/>
            <person name="Lauterbach L."/>
            <person name="Steele A.D."/>
            <person name="Gui C."/>
            <person name="Meng S."/>
            <person name="Li G."/>
            <person name="Viehrig K."/>
            <person name="Ye F."/>
            <person name="Su P."/>
            <person name="Kiefer A.F."/>
            <person name="Nichols A."/>
            <person name="Cepeda A.J."/>
            <person name="Yan W."/>
            <person name="Fan B."/>
            <person name="Jiang Y."/>
            <person name="Adhikari A."/>
            <person name="Zheng C.-J."/>
            <person name="Schuster L."/>
            <person name="Cowan T.M."/>
            <person name="Smanski M.J."/>
            <person name="Chevrette M.G."/>
            <person name="De Carvalho L.P.S."/>
            <person name="Shen B."/>
        </authorList>
    </citation>
    <scope>NUCLEOTIDE SEQUENCE [LARGE SCALE GENOMIC DNA]</scope>
    <source>
        <strain evidence="11 12">NPDC001390</strain>
    </source>
</reference>
<evidence type="ECO:0000256" key="8">
    <source>
        <dbReference type="PROSITE-ProRule" id="PRU10057"/>
    </source>
</evidence>
<name>A0ABW6UKV3_9ACTN</name>
<dbReference type="InterPro" id="IPR008979">
    <property type="entry name" value="Galactose-bd-like_sf"/>
</dbReference>
<proteinExistence type="inferred from homology"/>
<evidence type="ECO:0000313" key="11">
    <source>
        <dbReference type="EMBL" id="MFF4524052.1"/>
    </source>
</evidence>
<keyword evidence="6 9" id="KW-0326">Glycosidase</keyword>
<evidence type="ECO:0000256" key="4">
    <source>
        <dbReference type="ARBA" id="ARBA00023157"/>
    </source>
</evidence>
<dbReference type="InterPro" id="IPR036434">
    <property type="entry name" value="Beta_cellobiohydrolase_sf"/>
</dbReference>
<organism evidence="11 12">
    <name type="scientific">Streptomyces bluensis</name>
    <dbReference type="NCBI Taxonomy" id="33897"/>
    <lineage>
        <taxon>Bacteria</taxon>
        <taxon>Bacillati</taxon>
        <taxon>Actinomycetota</taxon>
        <taxon>Actinomycetes</taxon>
        <taxon>Kitasatosporales</taxon>
        <taxon>Streptomycetaceae</taxon>
        <taxon>Streptomyces</taxon>
    </lineage>
</organism>
<evidence type="ECO:0000256" key="2">
    <source>
        <dbReference type="ARBA" id="ARBA00022801"/>
    </source>
</evidence>
<evidence type="ECO:0000313" key="12">
    <source>
        <dbReference type="Proteomes" id="UP001602058"/>
    </source>
</evidence>
<keyword evidence="4" id="KW-1015">Disulfide bond</keyword>
<dbReference type="PANTHER" id="PTHR34876:SF4">
    <property type="entry name" value="1,4-BETA-D-GLUCAN CELLOBIOHYDROLASE C-RELATED"/>
    <property type="match status" value="1"/>
</dbReference>
<accession>A0ABW6UKV3</accession>